<sequence length="568" mass="62200">MAEYLISEVSVSREVMGQAVSNTGTGNDVWRVDSDGYKGDDEENDHNDDHDTEITSDETDPDQENEQTVDAATKAFVAAYVSKDDMAFIKNLLPRRQRSQSAKTASRGRIDISAVCEGSQDDAKNMSNIHRHSATISPVPKSSRVALDPNPLYNQETPNAQTACNPNLIHPQNTKMHQLNPQNEPALTPVESNSTIQQNTAVYENDHEPPTRSTMTEDDIQPYAVGYQARGGVDGTPYAVAYMCQDDTTSTEPETIPSTGDDSVFEENTSDSRHSPDSIKSAPAQLKMNPLYVHNAPNPIPNAQQETSCACTPGRMLAAVMTVLVLVFLVISGTFIWLYVNTELQENQKVPNVENRLMYPSDVDIDKEGHVWVVGKRGLRGSAVYVVQYGRDGQPVTTIDVKRGAVGFPKIAVDERDNKTIVVEASNEILMFKPDGSFDGSFGKGGEVGMSFVTSDREGNILVTDITNSNVHVYNRSGHSLLTFRTVTKGNGYPRGICTDGKGNIIVAVSAYGRVDMFTIRGEFIRTVVNVTNPRALALGPYGDLVVTNSHGYRNYTVTIVPRKLVLQ</sequence>
<dbReference type="eggNOG" id="KOG2177">
    <property type="taxonomic scope" value="Eukaryota"/>
</dbReference>
<feature type="compositionally biased region" description="Acidic residues" evidence="1">
    <location>
        <begin position="54"/>
        <end position="67"/>
    </location>
</feature>
<dbReference type="PANTHER" id="PTHR24104:SF50">
    <property type="entry name" value="SMP-30_GLUCONOLACTONASE_LRE-LIKE REGION DOMAIN-CONTAINING PROTEIN"/>
    <property type="match status" value="1"/>
</dbReference>
<protein>
    <recommendedName>
        <fullName evidence="4">SMP-30/Gluconolactonase/LRE-like region domain-containing protein</fullName>
    </recommendedName>
</protein>
<keyword evidence="2" id="KW-1133">Transmembrane helix</keyword>
<organism>
    <name type="scientific">Branchiostoma floridae</name>
    <name type="common">Florida lancelet</name>
    <name type="synonym">Amphioxus</name>
    <dbReference type="NCBI Taxonomy" id="7739"/>
    <lineage>
        <taxon>Eukaryota</taxon>
        <taxon>Metazoa</taxon>
        <taxon>Chordata</taxon>
        <taxon>Cephalochordata</taxon>
        <taxon>Leptocardii</taxon>
        <taxon>Amphioxiformes</taxon>
        <taxon>Branchiostomatidae</taxon>
        <taxon>Branchiostoma</taxon>
    </lineage>
</organism>
<dbReference type="InterPro" id="IPR050952">
    <property type="entry name" value="TRIM-NHL_E3_ligases"/>
</dbReference>
<dbReference type="InterPro" id="IPR011042">
    <property type="entry name" value="6-blade_b-propeller_TolB-like"/>
</dbReference>
<keyword evidence="2" id="KW-0812">Transmembrane</keyword>
<keyword evidence="2" id="KW-0472">Membrane</keyword>
<reference evidence="3" key="1">
    <citation type="journal article" date="2008" name="Nature">
        <title>The amphioxus genome and the evolution of the chordate karyotype.</title>
        <authorList>
            <consortium name="US DOE Joint Genome Institute (JGI-PGF)"/>
            <person name="Putnam N.H."/>
            <person name="Butts T."/>
            <person name="Ferrier D.E.K."/>
            <person name="Furlong R.F."/>
            <person name="Hellsten U."/>
            <person name="Kawashima T."/>
            <person name="Robinson-Rechavi M."/>
            <person name="Shoguchi E."/>
            <person name="Terry A."/>
            <person name="Yu J.-K."/>
            <person name="Benito-Gutierrez E.L."/>
            <person name="Dubchak I."/>
            <person name="Garcia-Fernandez J."/>
            <person name="Gibson-Brown J.J."/>
            <person name="Grigoriev I.V."/>
            <person name="Horton A.C."/>
            <person name="de Jong P.J."/>
            <person name="Jurka J."/>
            <person name="Kapitonov V.V."/>
            <person name="Kohara Y."/>
            <person name="Kuroki Y."/>
            <person name="Lindquist E."/>
            <person name="Lucas S."/>
            <person name="Osoegawa K."/>
            <person name="Pennacchio L.A."/>
            <person name="Salamov A.A."/>
            <person name="Satou Y."/>
            <person name="Sauka-Spengler T."/>
            <person name="Schmutz J."/>
            <person name="Shin-I T."/>
            <person name="Toyoda A."/>
            <person name="Bronner-Fraser M."/>
            <person name="Fujiyama A."/>
            <person name="Holland L.Z."/>
            <person name="Holland P.W.H."/>
            <person name="Satoh N."/>
            <person name="Rokhsar D.S."/>
        </authorList>
    </citation>
    <scope>NUCLEOTIDE SEQUENCE [LARGE SCALE GENOMIC DNA]</scope>
    <source>
        <strain evidence="3">S238N-H82</strain>
        <tissue evidence="3">Testes</tissue>
    </source>
</reference>
<dbReference type="EMBL" id="GG666574">
    <property type="protein sequence ID" value="EEN53210.1"/>
    <property type="molecule type" value="Genomic_DNA"/>
</dbReference>
<dbReference type="SUPFAM" id="SSF101898">
    <property type="entry name" value="NHL repeat"/>
    <property type="match status" value="1"/>
</dbReference>
<evidence type="ECO:0000313" key="3">
    <source>
        <dbReference type="EMBL" id="EEN53210.1"/>
    </source>
</evidence>
<dbReference type="InParanoid" id="C3Z2F9"/>
<dbReference type="AlphaFoldDB" id="C3Z2F9"/>
<dbReference type="PANTHER" id="PTHR24104">
    <property type="entry name" value="E3 UBIQUITIN-PROTEIN LIGASE NHLRC1-RELATED"/>
    <property type="match status" value="1"/>
</dbReference>
<evidence type="ECO:0000256" key="1">
    <source>
        <dbReference type="SAM" id="MobiDB-lite"/>
    </source>
</evidence>
<name>C3Z2F9_BRAFL</name>
<gene>
    <name evidence="3" type="ORF">BRAFLDRAFT_66324</name>
</gene>
<feature type="compositionally biased region" description="Low complexity" evidence="1">
    <location>
        <begin position="248"/>
        <end position="259"/>
    </location>
</feature>
<feature type="compositionally biased region" description="Basic and acidic residues" evidence="1">
    <location>
        <begin position="30"/>
        <end position="39"/>
    </location>
</feature>
<proteinExistence type="predicted"/>
<feature type="region of interest" description="Disordered" evidence="1">
    <location>
        <begin position="248"/>
        <end position="281"/>
    </location>
</feature>
<feature type="transmembrane region" description="Helical" evidence="2">
    <location>
        <begin position="316"/>
        <end position="340"/>
    </location>
</feature>
<evidence type="ECO:0000256" key="2">
    <source>
        <dbReference type="SAM" id="Phobius"/>
    </source>
</evidence>
<dbReference type="Gene3D" id="2.120.10.30">
    <property type="entry name" value="TolB, C-terminal domain"/>
    <property type="match status" value="1"/>
</dbReference>
<evidence type="ECO:0008006" key="4">
    <source>
        <dbReference type="Google" id="ProtNLM"/>
    </source>
</evidence>
<dbReference type="CDD" id="cd05819">
    <property type="entry name" value="NHL"/>
    <property type="match status" value="1"/>
</dbReference>
<accession>C3Z2F9</accession>
<feature type="region of interest" description="Disordered" evidence="1">
    <location>
        <begin position="20"/>
        <end position="67"/>
    </location>
</feature>